<sequence length="57" mass="6759">VKRIAVQLREFRQPPSKSVRVFWAFFLLLPSICTTKHVIFRKRFSGCAIREHNAADW</sequence>
<protein>
    <submittedName>
        <fullName evidence="3">Ovule protein</fullName>
    </submittedName>
</protein>
<evidence type="ECO:0000313" key="2">
    <source>
        <dbReference type="Proteomes" id="UP000025227"/>
    </source>
</evidence>
<keyword evidence="1" id="KW-0472">Membrane</keyword>
<reference evidence="3" key="1">
    <citation type="submission" date="2020-12" db="UniProtKB">
        <authorList>
            <consortium name="WormBaseParasite"/>
        </authorList>
    </citation>
    <scope>IDENTIFICATION</scope>
    <source>
        <strain evidence="3">MHco3</strain>
    </source>
</reference>
<keyword evidence="1" id="KW-1133">Transmembrane helix</keyword>
<evidence type="ECO:0000256" key="1">
    <source>
        <dbReference type="SAM" id="Phobius"/>
    </source>
</evidence>
<keyword evidence="2" id="KW-1185">Reference proteome</keyword>
<evidence type="ECO:0000313" key="3">
    <source>
        <dbReference type="WBParaSite" id="HCON_00164175-00001"/>
    </source>
</evidence>
<accession>A0A7I5EDH7</accession>
<dbReference type="WBParaSite" id="HCON_00164175-00001">
    <property type="protein sequence ID" value="HCON_00164175-00001"/>
    <property type="gene ID" value="HCON_00164175"/>
</dbReference>
<proteinExistence type="predicted"/>
<keyword evidence="1" id="KW-0812">Transmembrane</keyword>
<organism evidence="2 3">
    <name type="scientific">Haemonchus contortus</name>
    <name type="common">Barber pole worm</name>
    <dbReference type="NCBI Taxonomy" id="6289"/>
    <lineage>
        <taxon>Eukaryota</taxon>
        <taxon>Metazoa</taxon>
        <taxon>Ecdysozoa</taxon>
        <taxon>Nematoda</taxon>
        <taxon>Chromadorea</taxon>
        <taxon>Rhabditida</taxon>
        <taxon>Rhabditina</taxon>
        <taxon>Rhabditomorpha</taxon>
        <taxon>Strongyloidea</taxon>
        <taxon>Trichostrongylidae</taxon>
        <taxon>Haemonchus</taxon>
    </lineage>
</organism>
<name>A0A7I5EDH7_HAECO</name>
<dbReference type="AlphaFoldDB" id="A0A7I5EDH7"/>
<feature type="transmembrane region" description="Helical" evidence="1">
    <location>
        <begin position="21"/>
        <end position="40"/>
    </location>
</feature>
<dbReference type="Proteomes" id="UP000025227">
    <property type="component" value="Unplaced"/>
</dbReference>